<sequence length="145" mass="15754">MASFPAASPGAGNGTSRVVQPCTTSCANTCQDVINLLTEQITNCTRTTPVDKLTKICTKLCKTVWESDVPADTNEIVFRKQPSQDVSQDEGKGDVGSGREHSLDEFQIVKAVVLGLVTFIILLSICKMVFQLFVRYSAKADDRGH</sequence>
<name>A0A6J1RYG2_FRAOC</name>
<dbReference type="GeneID" id="113201874"/>
<feature type="transmembrane region" description="Helical" evidence="2">
    <location>
        <begin position="108"/>
        <end position="130"/>
    </location>
</feature>
<organism evidence="3 4">
    <name type="scientific">Frankliniella occidentalis</name>
    <name type="common">Western flower thrips</name>
    <name type="synonym">Euthrips occidentalis</name>
    <dbReference type="NCBI Taxonomy" id="133901"/>
    <lineage>
        <taxon>Eukaryota</taxon>
        <taxon>Metazoa</taxon>
        <taxon>Ecdysozoa</taxon>
        <taxon>Arthropoda</taxon>
        <taxon>Hexapoda</taxon>
        <taxon>Insecta</taxon>
        <taxon>Pterygota</taxon>
        <taxon>Neoptera</taxon>
        <taxon>Paraneoptera</taxon>
        <taxon>Thysanoptera</taxon>
        <taxon>Terebrantia</taxon>
        <taxon>Thripoidea</taxon>
        <taxon>Thripidae</taxon>
        <taxon>Frankliniella</taxon>
    </lineage>
</organism>
<proteinExistence type="predicted"/>
<keyword evidence="2" id="KW-0812">Transmembrane</keyword>
<dbReference type="RefSeq" id="XP_026271621.1">
    <property type="nucleotide sequence ID" value="XM_026415836.1"/>
</dbReference>
<dbReference type="Proteomes" id="UP000504606">
    <property type="component" value="Unplaced"/>
</dbReference>
<accession>A0A6J1RYG2</accession>
<dbReference type="AlphaFoldDB" id="A0A6J1RYG2"/>
<gene>
    <name evidence="4" type="primary">LOC113201874</name>
</gene>
<keyword evidence="2" id="KW-0472">Membrane</keyword>
<feature type="compositionally biased region" description="Basic and acidic residues" evidence="1">
    <location>
        <begin position="89"/>
        <end position="99"/>
    </location>
</feature>
<reference evidence="4" key="1">
    <citation type="submission" date="2025-08" db="UniProtKB">
        <authorList>
            <consortium name="RefSeq"/>
        </authorList>
    </citation>
    <scope>IDENTIFICATION</scope>
    <source>
        <tissue evidence="4">Whole organism</tissue>
    </source>
</reference>
<dbReference type="OrthoDB" id="8196353at2759"/>
<evidence type="ECO:0000256" key="2">
    <source>
        <dbReference type="SAM" id="Phobius"/>
    </source>
</evidence>
<dbReference type="KEGG" id="foc:113201874"/>
<protein>
    <submittedName>
        <fullName evidence="4">Uncharacterized protein LOC113201874</fullName>
    </submittedName>
</protein>
<evidence type="ECO:0000313" key="3">
    <source>
        <dbReference type="Proteomes" id="UP000504606"/>
    </source>
</evidence>
<keyword evidence="3" id="KW-1185">Reference proteome</keyword>
<keyword evidence="2" id="KW-1133">Transmembrane helix</keyword>
<evidence type="ECO:0000256" key="1">
    <source>
        <dbReference type="SAM" id="MobiDB-lite"/>
    </source>
</evidence>
<evidence type="ECO:0000313" key="4">
    <source>
        <dbReference type="RefSeq" id="XP_026271621.1"/>
    </source>
</evidence>
<feature type="region of interest" description="Disordered" evidence="1">
    <location>
        <begin position="78"/>
        <end position="99"/>
    </location>
</feature>